<name>A0A9J2Q4W9_ASCLU</name>
<dbReference type="Proteomes" id="UP000036681">
    <property type="component" value="Unplaced"/>
</dbReference>
<keyword evidence="1" id="KW-1185">Reference proteome</keyword>
<sequence length="147" mass="16813">MHQIRSFAHNCRKRSGQYEWYTATTQQLSPLSRVSSCRFSVIAIPACLTDLLHKESISRQDACSKSCIVNIGQFSCLLDAIPNHLANQSVLQRMYTRRSLYDIDLAKLPLLDDQSSSLYAFKSTYSWSAASLFPMHFASFFIESKRF</sequence>
<evidence type="ECO:0000313" key="1">
    <source>
        <dbReference type="Proteomes" id="UP000036681"/>
    </source>
</evidence>
<dbReference type="WBParaSite" id="ALUE_0001659401-mRNA-1">
    <property type="protein sequence ID" value="ALUE_0001659401-mRNA-1"/>
    <property type="gene ID" value="ALUE_0001659401"/>
</dbReference>
<organism evidence="1 2">
    <name type="scientific">Ascaris lumbricoides</name>
    <name type="common">Giant roundworm</name>
    <dbReference type="NCBI Taxonomy" id="6252"/>
    <lineage>
        <taxon>Eukaryota</taxon>
        <taxon>Metazoa</taxon>
        <taxon>Ecdysozoa</taxon>
        <taxon>Nematoda</taxon>
        <taxon>Chromadorea</taxon>
        <taxon>Rhabditida</taxon>
        <taxon>Spirurina</taxon>
        <taxon>Ascaridomorpha</taxon>
        <taxon>Ascaridoidea</taxon>
        <taxon>Ascarididae</taxon>
        <taxon>Ascaris</taxon>
    </lineage>
</organism>
<proteinExistence type="predicted"/>
<dbReference type="AlphaFoldDB" id="A0A9J2Q4W9"/>
<protein>
    <submittedName>
        <fullName evidence="2">Apple domain-containing protein</fullName>
    </submittedName>
</protein>
<evidence type="ECO:0000313" key="2">
    <source>
        <dbReference type="WBParaSite" id="ALUE_0001659401-mRNA-1"/>
    </source>
</evidence>
<accession>A0A9J2Q4W9</accession>
<reference evidence="2" key="1">
    <citation type="submission" date="2023-03" db="UniProtKB">
        <authorList>
            <consortium name="WormBaseParasite"/>
        </authorList>
    </citation>
    <scope>IDENTIFICATION</scope>
</reference>